<proteinExistence type="predicted"/>
<dbReference type="AlphaFoldDB" id="A0A0E9WR40"/>
<reference evidence="1" key="2">
    <citation type="journal article" date="2015" name="Fish Shellfish Immunol.">
        <title>Early steps in the European eel (Anguilla anguilla)-Vibrio vulnificus interaction in the gills: Role of the RtxA13 toxin.</title>
        <authorList>
            <person name="Callol A."/>
            <person name="Pajuelo D."/>
            <person name="Ebbesson L."/>
            <person name="Teles M."/>
            <person name="MacKenzie S."/>
            <person name="Amaro C."/>
        </authorList>
    </citation>
    <scope>NUCLEOTIDE SEQUENCE</scope>
</reference>
<sequence>MLSPQPQPRLDEFFMAQVEVYGRFLKMLNTTAQWPVFQPSGIFFHGFNPDEYWIC</sequence>
<organism evidence="1">
    <name type="scientific">Anguilla anguilla</name>
    <name type="common">European freshwater eel</name>
    <name type="synonym">Muraena anguilla</name>
    <dbReference type="NCBI Taxonomy" id="7936"/>
    <lineage>
        <taxon>Eukaryota</taxon>
        <taxon>Metazoa</taxon>
        <taxon>Chordata</taxon>
        <taxon>Craniata</taxon>
        <taxon>Vertebrata</taxon>
        <taxon>Euteleostomi</taxon>
        <taxon>Actinopterygii</taxon>
        <taxon>Neopterygii</taxon>
        <taxon>Teleostei</taxon>
        <taxon>Anguilliformes</taxon>
        <taxon>Anguillidae</taxon>
        <taxon>Anguilla</taxon>
    </lineage>
</organism>
<accession>A0A0E9WR40</accession>
<reference evidence="1" key="1">
    <citation type="submission" date="2014-11" db="EMBL/GenBank/DDBJ databases">
        <authorList>
            <person name="Amaro Gonzalez C."/>
        </authorList>
    </citation>
    <scope>NUCLEOTIDE SEQUENCE</scope>
</reference>
<name>A0A0E9WR40_ANGAN</name>
<evidence type="ECO:0000313" key="1">
    <source>
        <dbReference type="EMBL" id="JAH91928.1"/>
    </source>
</evidence>
<dbReference type="EMBL" id="GBXM01016649">
    <property type="protein sequence ID" value="JAH91928.1"/>
    <property type="molecule type" value="Transcribed_RNA"/>
</dbReference>
<protein>
    <submittedName>
        <fullName evidence="1">Uncharacterized protein</fullName>
    </submittedName>
</protein>